<dbReference type="EMBL" id="MSYM01000004">
    <property type="protein sequence ID" value="OLP08330.1"/>
    <property type="molecule type" value="Genomic_DNA"/>
</dbReference>
<evidence type="ECO:0000313" key="2">
    <source>
        <dbReference type="Proteomes" id="UP000185911"/>
    </source>
</evidence>
<gene>
    <name evidence="1" type="ORF">BLL52_0332</name>
</gene>
<protein>
    <submittedName>
        <fullName evidence="1">Toxin-antitoxin system, toxin component, PIN family</fullName>
    </submittedName>
</protein>
<evidence type="ECO:0000313" key="1">
    <source>
        <dbReference type="EMBL" id="OLP08330.1"/>
    </source>
</evidence>
<dbReference type="InterPro" id="IPR029060">
    <property type="entry name" value="PIN-like_dom_sf"/>
</dbReference>
<dbReference type="RefSeq" id="WP_198930582.1">
    <property type="nucleotide sequence ID" value="NZ_MSYM01000004.1"/>
</dbReference>
<comment type="caution">
    <text evidence="1">The sequence shown here is derived from an EMBL/GenBank/DDBJ whole genome shotgun (WGS) entry which is preliminary data.</text>
</comment>
<dbReference type="SUPFAM" id="SSF88723">
    <property type="entry name" value="PIN domain-like"/>
    <property type="match status" value="1"/>
</dbReference>
<reference evidence="1 2" key="1">
    <citation type="submission" date="2017-01" db="EMBL/GenBank/DDBJ databases">
        <title>Genome sequence of Rhodoferax antarcticus ANT.BR, a psychrophilic purple nonsulfur bacterium from an Antarctic microbial mat.</title>
        <authorList>
            <person name="Baker J."/>
            <person name="Riester C."/>
            <person name="Skinner B."/>
            <person name="Newell A."/>
            <person name="Swingley W."/>
            <person name="Madigan M."/>
            <person name="Jung D."/>
            <person name="Asao M."/>
            <person name="Chen M."/>
            <person name="Loughlin P."/>
            <person name="Pan H."/>
            <person name="Lin S."/>
            <person name="Li N."/>
            <person name="Shaw J."/>
            <person name="Prado M."/>
            <person name="Sherman C."/>
            <person name="Li X."/>
            <person name="Tang J."/>
            <person name="Blankenship R."/>
            <person name="Zhao T."/>
            <person name="Touchman J."/>
            <person name="Sattley M."/>
        </authorList>
    </citation>
    <scope>NUCLEOTIDE SEQUENCE [LARGE SCALE GENOMIC DNA]</scope>
    <source>
        <strain evidence="1 2">ANT.BR</strain>
    </source>
</reference>
<organism evidence="1 2">
    <name type="scientific">Rhodoferax antarcticus ANT.BR</name>
    <dbReference type="NCBI Taxonomy" id="1111071"/>
    <lineage>
        <taxon>Bacteria</taxon>
        <taxon>Pseudomonadati</taxon>
        <taxon>Pseudomonadota</taxon>
        <taxon>Betaproteobacteria</taxon>
        <taxon>Burkholderiales</taxon>
        <taxon>Comamonadaceae</taxon>
        <taxon>Rhodoferax</taxon>
    </lineage>
</organism>
<accession>A0A1Q8YKA8</accession>
<sequence length="53" mass="5868">MSDLTHKAKLQGGQFHDARIAALCIEYGVSALYSADRDFGRFKALKTINPLLD</sequence>
<proteinExistence type="predicted"/>
<dbReference type="Proteomes" id="UP000185911">
    <property type="component" value="Unassembled WGS sequence"/>
</dbReference>
<keyword evidence="2" id="KW-1185">Reference proteome</keyword>
<dbReference type="AlphaFoldDB" id="A0A1Q8YKA8"/>
<name>A0A1Q8YKA8_9BURK</name>